<gene>
    <name evidence="5" type="ORF">QX51_02945</name>
</gene>
<proteinExistence type="predicted"/>
<evidence type="ECO:0000256" key="4">
    <source>
        <dbReference type="ARBA" id="ARBA00023014"/>
    </source>
</evidence>
<keyword evidence="1" id="KW-0949">S-adenosyl-L-methionine</keyword>
<dbReference type="SUPFAM" id="SSF102114">
    <property type="entry name" value="Radical SAM enzymes"/>
    <property type="match status" value="1"/>
</dbReference>
<dbReference type="InterPro" id="IPR013785">
    <property type="entry name" value="Aldolase_TIM"/>
</dbReference>
<organism evidence="5 6">
    <name type="scientific">Terrisporobacter othiniensis</name>
    <dbReference type="NCBI Taxonomy" id="1577792"/>
    <lineage>
        <taxon>Bacteria</taxon>
        <taxon>Bacillati</taxon>
        <taxon>Bacillota</taxon>
        <taxon>Clostridia</taxon>
        <taxon>Peptostreptococcales</taxon>
        <taxon>Peptostreptococcaceae</taxon>
        <taxon>Terrisporobacter</taxon>
    </lineage>
</organism>
<dbReference type="AlphaFoldDB" id="A0A0B3W7K7"/>
<evidence type="ECO:0000313" key="6">
    <source>
        <dbReference type="Proteomes" id="UP000031189"/>
    </source>
</evidence>
<dbReference type="InterPro" id="IPR058240">
    <property type="entry name" value="rSAM_sf"/>
</dbReference>
<keyword evidence="6" id="KW-1185">Reference proteome</keyword>
<dbReference type="RefSeq" id="WP_039678423.1">
    <property type="nucleotide sequence ID" value="NZ_JWHR01000037.1"/>
</dbReference>
<accession>A0A0B3W7K7</accession>
<reference evidence="5 6" key="1">
    <citation type="submission" date="2014-12" db="EMBL/GenBank/DDBJ databases">
        <title>Draft genome sequence of Terrisporobacter sp. 08-306576, isolated from the blood culture of a bacteremia patient.</title>
        <authorList>
            <person name="Lund L.C."/>
            <person name="Sydenham T.V."/>
            <person name="Hogh S.V."/>
            <person name="Skov M.N."/>
            <person name="Kemp M."/>
            <person name="Justesen U.S."/>
        </authorList>
    </citation>
    <scope>NUCLEOTIDE SEQUENCE [LARGE SCALE GENOMIC DNA]</scope>
    <source>
        <strain evidence="5 6">08-306576</strain>
    </source>
</reference>
<keyword evidence="4" id="KW-0411">Iron-sulfur</keyword>
<dbReference type="Gene3D" id="3.20.20.70">
    <property type="entry name" value="Aldolase class I"/>
    <property type="match status" value="1"/>
</dbReference>
<sequence>MYLYLNNGLNDKNTLIAHIKLNNTCSGGCTNCGKYLKSLCLCTPCNNIEKELICSRWIGIIDSLFSSGIKNIYFTGGDPFFYEDLDKIVNFSVKKGIEVNIVTTGLMDIPKCLSYDENIILTAFEYRNYKYILKKFEKFKNVYVCYIDDELYKDFKNYLKPNMKAIKCIVNKKIDSSSKHIFINEEGELLNNIDEFGNYVFYK</sequence>
<dbReference type="GO" id="GO:0003824">
    <property type="term" value="F:catalytic activity"/>
    <property type="evidence" value="ECO:0007669"/>
    <property type="project" value="InterPro"/>
</dbReference>
<name>A0A0B3W7K7_9FIRM</name>
<evidence type="ECO:0000256" key="2">
    <source>
        <dbReference type="ARBA" id="ARBA00022723"/>
    </source>
</evidence>
<dbReference type="OrthoDB" id="7021155at2"/>
<protein>
    <recommendedName>
        <fullName evidence="7">Radical SAM core domain-containing protein</fullName>
    </recommendedName>
</protein>
<evidence type="ECO:0000256" key="3">
    <source>
        <dbReference type="ARBA" id="ARBA00023004"/>
    </source>
</evidence>
<evidence type="ECO:0000256" key="1">
    <source>
        <dbReference type="ARBA" id="ARBA00022691"/>
    </source>
</evidence>
<dbReference type="GO" id="GO:0046872">
    <property type="term" value="F:metal ion binding"/>
    <property type="evidence" value="ECO:0007669"/>
    <property type="project" value="UniProtKB-KW"/>
</dbReference>
<dbReference type="Proteomes" id="UP000031189">
    <property type="component" value="Unassembled WGS sequence"/>
</dbReference>
<dbReference type="EMBL" id="JWHR01000037">
    <property type="protein sequence ID" value="KHS58387.1"/>
    <property type="molecule type" value="Genomic_DNA"/>
</dbReference>
<dbReference type="GO" id="GO:0051536">
    <property type="term" value="F:iron-sulfur cluster binding"/>
    <property type="evidence" value="ECO:0007669"/>
    <property type="project" value="UniProtKB-KW"/>
</dbReference>
<evidence type="ECO:0000313" key="5">
    <source>
        <dbReference type="EMBL" id="KHS58387.1"/>
    </source>
</evidence>
<evidence type="ECO:0008006" key="7">
    <source>
        <dbReference type="Google" id="ProtNLM"/>
    </source>
</evidence>
<dbReference type="STRING" id="1577792.QX51_02945"/>
<keyword evidence="3" id="KW-0408">Iron</keyword>
<comment type="caution">
    <text evidence="5">The sequence shown here is derived from an EMBL/GenBank/DDBJ whole genome shotgun (WGS) entry which is preliminary data.</text>
</comment>
<dbReference type="InterPro" id="IPR007197">
    <property type="entry name" value="rSAM"/>
</dbReference>
<keyword evidence="2" id="KW-0479">Metal-binding</keyword>
<dbReference type="SFLD" id="SFLDS00029">
    <property type="entry name" value="Radical_SAM"/>
    <property type="match status" value="1"/>
</dbReference>